<dbReference type="InterPro" id="IPR042060">
    <property type="entry name" value="PLAT_polycystin1"/>
</dbReference>
<evidence type="ECO:0000256" key="2">
    <source>
        <dbReference type="ARBA" id="ARBA00007200"/>
    </source>
</evidence>
<evidence type="ECO:0000256" key="9">
    <source>
        <dbReference type="PROSITE-ProRule" id="PRU00152"/>
    </source>
</evidence>
<dbReference type="Gene3D" id="2.60.60.20">
    <property type="entry name" value="PLAT/LH2 domain"/>
    <property type="match status" value="1"/>
</dbReference>
<dbReference type="InterPro" id="IPR046338">
    <property type="entry name" value="GAIN_dom_sf"/>
</dbReference>
<dbReference type="SUPFAM" id="SSF49723">
    <property type="entry name" value="Lipase/lipooxygenase domain (PLAT/LH2 domain)"/>
    <property type="match status" value="1"/>
</dbReference>
<proteinExistence type="inferred from homology"/>
<evidence type="ECO:0000259" key="12">
    <source>
        <dbReference type="PROSITE" id="PS50095"/>
    </source>
</evidence>
<dbReference type="Pfam" id="PF20519">
    <property type="entry name" value="Polycystin_dom"/>
    <property type="match status" value="1"/>
</dbReference>
<dbReference type="PROSITE" id="PS50095">
    <property type="entry name" value="PLAT"/>
    <property type="match status" value="1"/>
</dbReference>
<comment type="subcellular location">
    <subcellularLocation>
        <location evidence="1">Membrane</location>
        <topology evidence="1">Multi-pass membrane protein</topology>
    </subcellularLocation>
</comment>
<dbReference type="EMBL" id="CAXITT010000569">
    <property type="protein sequence ID" value="CAL1543663.1"/>
    <property type="molecule type" value="Genomic_DNA"/>
</dbReference>
<dbReference type="FunFam" id="1.10.287.70:FF:000086">
    <property type="entry name" value="Polycystic kidney disease 2"/>
    <property type="match status" value="1"/>
</dbReference>
<dbReference type="FunFam" id="2.60.60.20:FF:000022">
    <property type="entry name" value="Uncharacterized protein"/>
    <property type="match status" value="1"/>
</dbReference>
<dbReference type="InterPro" id="IPR051223">
    <property type="entry name" value="Polycystin"/>
</dbReference>
<dbReference type="Gene3D" id="1.10.287.70">
    <property type="match status" value="1"/>
</dbReference>
<feature type="compositionally biased region" description="Low complexity" evidence="10">
    <location>
        <begin position="1649"/>
        <end position="1663"/>
    </location>
</feature>
<protein>
    <recommendedName>
        <fullName evidence="12">PLAT domain-containing protein</fullName>
    </recommendedName>
</protein>
<dbReference type="InterPro" id="IPR000203">
    <property type="entry name" value="GPS"/>
</dbReference>
<dbReference type="Gene3D" id="2.60.220.50">
    <property type="match status" value="1"/>
</dbReference>
<dbReference type="GO" id="GO:0005509">
    <property type="term" value="F:calcium ion binding"/>
    <property type="evidence" value="ECO:0007669"/>
    <property type="project" value="InterPro"/>
</dbReference>
<dbReference type="Pfam" id="PF01825">
    <property type="entry name" value="GPS"/>
    <property type="match status" value="1"/>
</dbReference>
<dbReference type="PANTHER" id="PTHR10877:SF150">
    <property type="entry name" value="REJ DOMAIN-CONTAINING PROTEIN"/>
    <property type="match status" value="1"/>
</dbReference>
<evidence type="ECO:0000256" key="7">
    <source>
        <dbReference type="ARBA" id="ARBA00023180"/>
    </source>
</evidence>
<feature type="transmembrane region" description="Helical" evidence="11">
    <location>
        <begin position="2244"/>
        <end position="2263"/>
    </location>
</feature>
<keyword evidence="7" id="KW-0325">Glycoprotein</keyword>
<comment type="caution">
    <text evidence="9">Lacks conserved residue(s) required for the propagation of feature annotation.</text>
</comment>
<dbReference type="SMART" id="SM00303">
    <property type="entry name" value="GPS"/>
    <property type="match status" value="1"/>
</dbReference>
<reference evidence="13 14" key="1">
    <citation type="submission" date="2024-04" db="EMBL/GenBank/DDBJ databases">
        <authorList>
            <consortium name="Genoscope - CEA"/>
            <person name="William W."/>
        </authorList>
    </citation>
    <scope>NUCLEOTIDE SEQUENCE [LARGE SCALE GENOMIC DNA]</scope>
</reference>
<keyword evidence="4" id="KW-0732">Signal</keyword>
<keyword evidence="3 11" id="KW-0812">Transmembrane</keyword>
<evidence type="ECO:0000256" key="4">
    <source>
        <dbReference type="ARBA" id="ARBA00022729"/>
    </source>
</evidence>
<dbReference type="Proteomes" id="UP001497497">
    <property type="component" value="Unassembled WGS sequence"/>
</dbReference>
<comment type="similarity">
    <text evidence="2">Belongs to the polycystin family.</text>
</comment>
<feature type="compositionally biased region" description="Acidic residues" evidence="10">
    <location>
        <begin position="2350"/>
        <end position="2363"/>
    </location>
</feature>
<accession>A0AAV2IBR1</accession>
<sequence length="2439" mass="275875">MTYTYPTDGDHCAKVTVRNDASRVDRIVTAGVYKQFSNLGVTLTYPDKSSGVGLVVDKEGLLNQGRMFPLDEPIKFTVSDANNAFATRYYVNSTGASPETINDVYYTNSFERNFSAVGDYTLEITAFNPLYSNTITKQIQLVKRVKSMSIKEEKPVVAPGQLKSFYITLASYGPDACVYIDWNTGINFTKFGDNVALCNDPNYDKAALGGNMQKLTSQLVGMRYLREGLYTMKATASSLYGSDYQEVTFAISRVRCTKPEVDIDSKNTKFNESSSYTRSSIIRVRGLANIDCPASLTNRKSWTLEEAETVNGTVIGPANTAGLVTDKAELYIPARTLVVGLYKATYSMVMIDGTETIFNNSAFTYFKVIESDLIGIMIEGGMTEVTRGSQQTILLEPLKWSFDPDLETGTSQGLTVTEWKCLIIPTNTPQTTCNNVIGTGPTQTILGSNLLINTTYNITAKLVKGSRSVVTSLQILMAGTNPPLATIRCIQGSVCLPRTGGFTILETSRVSLECSCPSCSATALYQWTVFIDDYRWNRGWRPLQEADVQERSISLSSKELSLEKELFARYANKTDVFRAACSIKDGGGNGNAATNLYINKPPRGGYCSINPVNATATPKADKQWILTCEEWQDSDGIKEFQFFSVFDDEEVEYEITSYPTYGQMYASLTINVSLPIGPTYNSYKQQVKVVVRDIYSAATEKVVLDVIVRPPNKDQVRSYISQVLSNPNSNFYKVFQEGDQRSVSELAAAIASSLNQDARDSRDEYSKYEVPSNMICTGYGPYDSVRPNAYKEVSPDRDEGGQYDFDNERNQRSELRTQMVKLALNLSYQDAVSIQQVAGLLAQASAEPTEITTECQNLIINGLNNMIDTLNDRKKMVNTPQEDIEKAMTLIFSALGAVMEAAGANGNFPTISEMKETQKKPEWKVYDTSIKSLGDETDMESARSDDEAMKMHTRYIHKTLFKDKARAFADQSNAVLKKMVILFSSFAIPGQVQNATSFRMKYRMEKNFVEKFIGMTIKLDRSDVQVVLPDTLQQLFPNQNVKKDDVLTFQVAQTTNYPDRYSALAESSIFTYTHFVTLNFFDKTGAALQVNQTLQPIKVTIPHDANGPRGVKKVINPLVTQWNQFQLHQTETKSSGASIHLNFELAAGTQLLVVARYDGIPNPAENETDFIFVVPPTIPPDPKLKDPYTIVVSNIDLSNRKGKWWFGTRERFDDDINTPAPTNAEISEKYEKGAGPFKNMYNITLWTSGCFFLTDGADDWDDAGCEVSVNSTADKTVCSCNHMTTFAGGFVVVPNVIDWNYVFSNADFLSNPTLYLTEIFIAVVFSVAFFLARRKDKKDVTLLGLAPLADNDPRDKYYYEIIVSTGMRRNAGTDSKVYFIMSGEDEESDVRLFSDSKRPIFKRGMTNGFLMATPECLGRINYMRVWHDNSGKGKFGSWFLNYIIVKDLQTDTKQVFIANRWFALEEDDGQIDRIIPLAGKEQMEDFSYQFAERSKKNLADGHLWFSVIARPPGSRFTCVERVACCLCLLFMTMLTNAMFYNTDSNTSTSSSTSFTFGPFSLSVSQIFIGFISTVIVFPVNFLLVFLFRKAQPRQKRPSRVRLAFTNERPGTAKLSQVKPQMDNGHSRSTTSLATTASYPDGRSDNERLVVGSSREGSSPSPSEAEAMMLTGKKKKSCQLPWWCKWVAWALLLLCTLMSASLVTFYGISFKDETCKKWITSLIISFFTSVFITQPVKVILTAIFLSLVIKNPGEEEDDEENDEETYPINKDDSFLHTEIQGSFAAARPKKVGYKPPNPKELAKLREIRLNEVKMWAVIREILFYSMFLWVLLIISHRNRGPDNFNYKNNMVRTFITNQNLDPDLVEFQDIKSTADFWQWLQHGFMNGIMANAYYNDYPPLRLRTYINDKSSRILGHATLRQLRIKPDKCTVPDIMETVIKECNVEYTIADQEERDFSEGWGKFNATEQDTSLKTEYMWSTEDSLNSYPYWGIISIYSGGGYVAHLNGTRDEVNDTLYRLQDENWIDKYTRAVFIEFTVYNPQVNLFSVNMILAEFNIASGIIPSYRFEPAMLLPYMDGAMIFQIVCEVLFVAYIIGFIVIEFLQFLKQRSTYFFQFWNWVEISIISISITAIIIYFYRLHEANKLTKQFKASNGNEYIKFQYVGYWNEIFAYLIGFIVFLATIKYLRLLRFNRRISMLADTLKHSGKHLFHFSIIFWIIFFAFCQLFFLTFRFGDDNHASIDRSAISLILMLMGKFSIYSMSMVDPVLSQIYILVYVIGLSFIILNMFVSILTDTFSAVREDLQKQNNDYEIVDFMLGRLKKWTGVGVPPSTTIDPNANKSLGGYANDGYVNDDENSDLNDENEDKDKDRLNPNMAMFPSRIDKLLHSLSAIYRENDNSAMAAMPWGKQPYQAPPRATRMERPDSNLQKRRSSLAKVDTA</sequence>
<keyword evidence="5 11" id="KW-1133">Transmembrane helix</keyword>
<organism evidence="13 14">
    <name type="scientific">Lymnaea stagnalis</name>
    <name type="common">Great pond snail</name>
    <name type="synonym">Helix stagnalis</name>
    <dbReference type="NCBI Taxonomy" id="6523"/>
    <lineage>
        <taxon>Eukaryota</taxon>
        <taxon>Metazoa</taxon>
        <taxon>Spiralia</taxon>
        <taxon>Lophotrochozoa</taxon>
        <taxon>Mollusca</taxon>
        <taxon>Gastropoda</taxon>
        <taxon>Heterobranchia</taxon>
        <taxon>Euthyneura</taxon>
        <taxon>Panpulmonata</taxon>
        <taxon>Hygrophila</taxon>
        <taxon>Lymnaeoidea</taxon>
        <taxon>Lymnaeidae</taxon>
        <taxon>Lymnaea</taxon>
    </lineage>
</organism>
<feature type="transmembrane region" description="Helical" evidence="11">
    <location>
        <begin position="1518"/>
        <end position="1539"/>
    </location>
</feature>
<feature type="compositionally biased region" description="Low complexity" evidence="10">
    <location>
        <begin position="1626"/>
        <end position="1637"/>
    </location>
</feature>
<feature type="transmembrane region" description="Helical" evidence="11">
    <location>
        <begin position="2208"/>
        <end position="2232"/>
    </location>
</feature>
<dbReference type="GO" id="GO:0005262">
    <property type="term" value="F:calcium channel activity"/>
    <property type="evidence" value="ECO:0007669"/>
    <property type="project" value="TreeGrafter"/>
</dbReference>
<evidence type="ECO:0000256" key="8">
    <source>
        <dbReference type="PIRSR" id="PIRSR603915-2"/>
    </source>
</evidence>
<dbReference type="Pfam" id="PF01477">
    <property type="entry name" value="PLAT"/>
    <property type="match status" value="1"/>
</dbReference>
<gene>
    <name evidence="13" type="ORF">GSLYS_00017197001</name>
</gene>
<dbReference type="CDD" id="cd01752">
    <property type="entry name" value="PLAT_polycystin"/>
    <property type="match status" value="1"/>
</dbReference>
<dbReference type="InterPro" id="IPR013122">
    <property type="entry name" value="PKD1_2_channel"/>
</dbReference>
<evidence type="ECO:0000256" key="1">
    <source>
        <dbReference type="ARBA" id="ARBA00004141"/>
    </source>
</evidence>
<dbReference type="GO" id="GO:0016020">
    <property type="term" value="C:membrane"/>
    <property type="evidence" value="ECO:0007669"/>
    <property type="project" value="UniProtKB-SubCell"/>
</dbReference>
<dbReference type="Pfam" id="PF02010">
    <property type="entry name" value="REJ"/>
    <property type="match status" value="1"/>
</dbReference>
<feature type="domain" description="PLAT" evidence="12">
    <location>
        <begin position="1357"/>
        <end position="1476"/>
    </location>
</feature>
<feature type="transmembrane region" description="Helical" evidence="11">
    <location>
        <begin position="2270"/>
        <end position="2291"/>
    </location>
</feature>
<dbReference type="SMART" id="SM00308">
    <property type="entry name" value="LH2"/>
    <property type="match status" value="1"/>
</dbReference>
<feature type="transmembrane region" description="Helical" evidence="11">
    <location>
        <begin position="1682"/>
        <end position="1705"/>
    </location>
</feature>
<evidence type="ECO:0000256" key="5">
    <source>
        <dbReference type="ARBA" id="ARBA00022989"/>
    </source>
</evidence>
<dbReference type="PANTHER" id="PTHR10877">
    <property type="entry name" value="POLYCYSTIN FAMILY MEMBER"/>
    <property type="match status" value="1"/>
</dbReference>
<dbReference type="InterPro" id="IPR002859">
    <property type="entry name" value="PKD/REJ-like"/>
</dbReference>
<evidence type="ECO:0000313" key="13">
    <source>
        <dbReference type="EMBL" id="CAL1543663.1"/>
    </source>
</evidence>
<comment type="caution">
    <text evidence="13">The sequence shown here is derived from an EMBL/GenBank/DDBJ whole genome shotgun (WGS) entry which is preliminary data.</text>
</comment>
<feature type="region of interest" description="Disordered" evidence="10">
    <location>
        <begin position="2333"/>
        <end position="2371"/>
    </location>
</feature>
<dbReference type="PRINTS" id="PR01433">
    <property type="entry name" value="POLYCYSTIN2"/>
</dbReference>
<evidence type="ECO:0000256" key="6">
    <source>
        <dbReference type="ARBA" id="ARBA00023136"/>
    </source>
</evidence>
<dbReference type="InterPro" id="IPR046791">
    <property type="entry name" value="Polycystin_dom"/>
</dbReference>
<dbReference type="InterPro" id="IPR036392">
    <property type="entry name" value="PLAT/LH2_dom_sf"/>
</dbReference>
<feature type="transmembrane region" description="Helical" evidence="11">
    <location>
        <begin position="2115"/>
        <end position="2136"/>
    </location>
</feature>
<feature type="disulfide bond" evidence="8">
    <location>
        <begin position="1928"/>
        <end position="1941"/>
    </location>
</feature>
<feature type="region of interest" description="Disordered" evidence="10">
    <location>
        <begin position="1613"/>
        <end position="1665"/>
    </location>
</feature>
<evidence type="ECO:0000256" key="11">
    <source>
        <dbReference type="SAM" id="Phobius"/>
    </source>
</evidence>
<feature type="transmembrane region" description="Helical" evidence="11">
    <location>
        <begin position="1717"/>
        <end position="1744"/>
    </location>
</feature>
<feature type="transmembrane region" description="Helical" evidence="11">
    <location>
        <begin position="2168"/>
        <end position="2187"/>
    </location>
</feature>
<evidence type="ECO:0000256" key="3">
    <source>
        <dbReference type="ARBA" id="ARBA00022692"/>
    </source>
</evidence>
<feature type="transmembrane region" description="Helical" evidence="11">
    <location>
        <begin position="2079"/>
        <end position="2103"/>
    </location>
</feature>
<evidence type="ECO:0000256" key="10">
    <source>
        <dbReference type="SAM" id="MobiDB-lite"/>
    </source>
</evidence>
<feature type="transmembrane region" description="Helical" evidence="11">
    <location>
        <begin position="1314"/>
        <end position="1332"/>
    </location>
</feature>
<keyword evidence="6 11" id="KW-0472">Membrane</keyword>
<keyword evidence="14" id="KW-1185">Reference proteome</keyword>
<dbReference type="Pfam" id="PF08016">
    <property type="entry name" value="PKD_channel"/>
    <property type="match status" value="1"/>
</dbReference>
<feature type="transmembrane region" description="Helical" evidence="11">
    <location>
        <begin position="1559"/>
        <end position="1587"/>
    </location>
</feature>
<dbReference type="InterPro" id="IPR003915">
    <property type="entry name" value="PKD_2"/>
</dbReference>
<evidence type="ECO:0000313" key="14">
    <source>
        <dbReference type="Proteomes" id="UP001497497"/>
    </source>
</evidence>
<feature type="region of interest" description="Disordered" evidence="10">
    <location>
        <begin position="2402"/>
        <end position="2439"/>
    </location>
</feature>
<feature type="transmembrane region" description="Helical" evidence="11">
    <location>
        <begin position="1813"/>
        <end position="1833"/>
    </location>
</feature>
<dbReference type="InterPro" id="IPR001024">
    <property type="entry name" value="PLAT/LH2_dom"/>
</dbReference>
<name>A0AAV2IBR1_LYMST</name>
<dbReference type="GO" id="GO:0050982">
    <property type="term" value="P:detection of mechanical stimulus"/>
    <property type="evidence" value="ECO:0007669"/>
    <property type="project" value="TreeGrafter"/>
</dbReference>